<proteinExistence type="predicted"/>
<reference evidence="2" key="1">
    <citation type="journal article" date="2020" name="Nature">
        <title>Giant virus diversity and host interactions through global metagenomics.</title>
        <authorList>
            <person name="Schulz F."/>
            <person name="Roux S."/>
            <person name="Paez-Espino D."/>
            <person name="Jungbluth S."/>
            <person name="Walsh D.A."/>
            <person name="Denef V.J."/>
            <person name="McMahon K.D."/>
            <person name="Konstantinidis K.T."/>
            <person name="Eloe-Fadrosh E.A."/>
            <person name="Kyrpides N.C."/>
            <person name="Woyke T."/>
        </authorList>
    </citation>
    <scope>NUCLEOTIDE SEQUENCE</scope>
    <source>
        <strain evidence="2">GVMAG-M-3300027763-16</strain>
    </source>
</reference>
<keyword evidence="1" id="KW-0472">Membrane</keyword>
<sequence length="93" mass="11027">MKNYKIDNYIGDIMVKNIQDNRTFRINWFSFFFAFLLGVIYVYISSPPIRSIIKYPTPYNANKIVYKDHNHQCYKYSAEEVKCTATSLTQPII</sequence>
<protein>
    <submittedName>
        <fullName evidence="2">Uncharacterized protein</fullName>
    </submittedName>
</protein>
<keyword evidence="1" id="KW-1133">Transmembrane helix</keyword>
<accession>A0A6C0L8C2</accession>
<dbReference type="EMBL" id="MN740453">
    <property type="protein sequence ID" value="QHU27266.1"/>
    <property type="molecule type" value="Genomic_DNA"/>
</dbReference>
<name>A0A6C0L8C2_9ZZZZ</name>
<evidence type="ECO:0000256" key="1">
    <source>
        <dbReference type="SAM" id="Phobius"/>
    </source>
</evidence>
<organism evidence="2">
    <name type="scientific">viral metagenome</name>
    <dbReference type="NCBI Taxonomy" id="1070528"/>
    <lineage>
        <taxon>unclassified sequences</taxon>
        <taxon>metagenomes</taxon>
        <taxon>organismal metagenomes</taxon>
    </lineage>
</organism>
<keyword evidence="1" id="KW-0812">Transmembrane</keyword>
<evidence type="ECO:0000313" key="2">
    <source>
        <dbReference type="EMBL" id="QHU27266.1"/>
    </source>
</evidence>
<dbReference type="AlphaFoldDB" id="A0A6C0L8C2"/>
<feature type="transmembrane region" description="Helical" evidence="1">
    <location>
        <begin position="26"/>
        <end position="44"/>
    </location>
</feature>